<dbReference type="GeneID" id="102359637"/>
<accession>H3A1D1</accession>
<dbReference type="EMBL" id="AFYH01184462">
    <property type="status" value="NOT_ANNOTATED_CDS"/>
    <property type="molecule type" value="Genomic_DNA"/>
</dbReference>
<organism evidence="2 3">
    <name type="scientific">Latimeria chalumnae</name>
    <name type="common">Coelacanth</name>
    <dbReference type="NCBI Taxonomy" id="7897"/>
    <lineage>
        <taxon>Eukaryota</taxon>
        <taxon>Metazoa</taxon>
        <taxon>Chordata</taxon>
        <taxon>Craniata</taxon>
        <taxon>Vertebrata</taxon>
        <taxon>Euteleostomi</taxon>
        <taxon>Coelacanthiformes</taxon>
        <taxon>Coelacanthidae</taxon>
        <taxon>Latimeria</taxon>
    </lineage>
</organism>
<dbReference type="RefSeq" id="XP_006007639.1">
    <property type="nucleotide sequence ID" value="XM_006007577.3"/>
</dbReference>
<dbReference type="GO" id="GO:0051920">
    <property type="term" value="F:peroxiredoxin activity"/>
    <property type="evidence" value="ECO:0007669"/>
    <property type="project" value="InterPro"/>
</dbReference>
<dbReference type="Pfam" id="PF02627">
    <property type="entry name" value="CMD"/>
    <property type="match status" value="1"/>
</dbReference>
<dbReference type="InterPro" id="IPR029032">
    <property type="entry name" value="AhpD-like"/>
</dbReference>
<dbReference type="KEGG" id="lcm:102359637"/>
<dbReference type="NCBIfam" id="TIGR01926">
    <property type="entry name" value="peroxid_rel"/>
    <property type="match status" value="1"/>
</dbReference>
<keyword evidence="3" id="KW-1185">Reference proteome</keyword>
<evidence type="ECO:0000259" key="1">
    <source>
        <dbReference type="Pfam" id="PF02627"/>
    </source>
</evidence>
<dbReference type="PANTHER" id="PTHR35446">
    <property type="entry name" value="SI:CH211-175M2.5"/>
    <property type="match status" value="1"/>
</dbReference>
<gene>
    <name evidence="2" type="primary">SI:CH211-175M2.5</name>
</gene>
<reference evidence="2" key="3">
    <citation type="submission" date="2025-09" db="UniProtKB">
        <authorList>
            <consortium name="Ensembl"/>
        </authorList>
    </citation>
    <scope>IDENTIFICATION</scope>
</reference>
<dbReference type="AlphaFoldDB" id="H3A1D1"/>
<dbReference type="eggNOG" id="ENOG502QRWD">
    <property type="taxonomic scope" value="Eukaryota"/>
</dbReference>
<dbReference type="InterPro" id="IPR004675">
    <property type="entry name" value="AhpD_core"/>
</dbReference>
<proteinExistence type="predicted"/>
<dbReference type="Proteomes" id="UP000008672">
    <property type="component" value="Unassembled WGS sequence"/>
</dbReference>
<dbReference type="InterPro" id="IPR010195">
    <property type="entry name" value="Uncharacterised_peroxidase-rel"/>
</dbReference>
<dbReference type="HOGENOM" id="CLU_082760_4_0_1"/>
<dbReference type="InterPro" id="IPR003779">
    <property type="entry name" value="CMD-like"/>
</dbReference>
<evidence type="ECO:0000313" key="2">
    <source>
        <dbReference type="Ensembl" id="ENSLACP00000003452.1"/>
    </source>
</evidence>
<dbReference type="OMA" id="MRPNDEF"/>
<dbReference type="EMBL" id="AFYH01184461">
    <property type="status" value="NOT_ANNOTATED_CDS"/>
    <property type="molecule type" value="Genomic_DNA"/>
</dbReference>
<dbReference type="Bgee" id="ENSLACG00000003080">
    <property type="expression patterns" value="Expressed in muscle tissue and 6 other cell types or tissues"/>
</dbReference>
<name>H3A1D1_LATCH</name>
<reference evidence="2" key="2">
    <citation type="submission" date="2025-08" db="UniProtKB">
        <authorList>
            <consortium name="Ensembl"/>
        </authorList>
    </citation>
    <scope>IDENTIFICATION</scope>
</reference>
<dbReference type="Gene3D" id="1.20.1290.10">
    <property type="entry name" value="AhpD-like"/>
    <property type="match status" value="1"/>
</dbReference>
<dbReference type="NCBIfam" id="TIGR00778">
    <property type="entry name" value="ahpD_dom"/>
    <property type="match status" value="1"/>
</dbReference>
<sequence length="247" mass="28430">MASWGAVRRLGGFLQLSGCRLFPVSVLSRFQWKRALNPVIGQQYCTESSELAKPIGRYPIPYKKDLPYDIVELMEEVETKSGFLPNVFKVLSYRPVEFRAFFAYYNAIMNKETGRLSKADRELIVVATSIKNGCPYCVIAHSALHRIYSKNPILAEQVTVNWELADLNERERAMLDFALSVSQAENITDEHFKKLESHGFDWDDAWDIATVAAFFSMSNRIAHFTGMRPNEEFYTLGRLPREKREIK</sequence>
<dbReference type="InParanoid" id="H3A1D1"/>
<protein>
    <submittedName>
        <fullName evidence="2">Si:ch211-175m2.5</fullName>
    </submittedName>
</protein>
<dbReference type="GeneTree" id="ENSGT00390000015138"/>
<dbReference type="PANTHER" id="PTHR35446:SF2">
    <property type="entry name" value="CARBOXYMUCONOLACTONE DECARBOXYLASE-LIKE DOMAIN-CONTAINING PROTEIN"/>
    <property type="match status" value="1"/>
</dbReference>
<dbReference type="EMBL" id="AFYH01184463">
    <property type="status" value="NOT_ANNOTATED_CDS"/>
    <property type="molecule type" value="Genomic_DNA"/>
</dbReference>
<dbReference type="Gene3D" id="1.20.5.810">
    <property type="entry name" value="AhpD-like"/>
    <property type="match status" value="1"/>
</dbReference>
<dbReference type="OrthoDB" id="10040445at2759"/>
<evidence type="ECO:0000313" key="3">
    <source>
        <dbReference type="Proteomes" id="UP000008672"/>
    </source>
</evidence>
<dbReference type="Ensembl" id="ENSLACT00000003483.1">
    <property type="protein sequence ID" value="ENSLACP00000003452.1"/>
    <property type="gene ID" value="ENSLACG00000003080.1"/>
</dbReference>
<reference evidence="3" key="1">
    <citation type="submission" date="2011-08" db="EMBL/GenBank/DDBJ databases">
        <title>The draft genome of Latimeria chalumnae.</title>
        <authorList>
            <person name="Di Palma F."/>
            <person name="Alfoldi J."/>
            <person name="Johnson J."/>
            <person name="Berlin A."/>
            <person name="Gnerre S."/>
            <person name="Jaffe D."/>
            <person name="MacCallum I."/>
            <person name="Young S."/>
            <person name="Walker B.J."/>
            <person name="Lander E."/>
            <person name="Lindblad-Toh K."/>
        </authorList>
    </citation>
    <scope>NUCLEOTIDE SEQUENCE [LARGE SCALE GENOMIC DNA]</scope>
    <source>
        <strain evidence="3">Wild caught</strain>
    </source>
</reference>
<dbReference type="SUPFAM" id="SSF69118">
    <property type="entry name" value="AhpD-like"/>
    <property type="match status" value="1"/>
</dbReference>
<feature type="domain" description="Carboxymuconolactone decarboxylase-like" evidence="1">
    <location>
        <begin position="98"/>
        <end position="143"/>
    </location>
</feature>